<organism evidence="1 2">
    <name type="scientific">Tilletia indica</name>
    <dbReference type="NCBI Taxonomy" id="43049"/>
    <lineage>
        <taxon>Eukaryota</taxon>
        <taxon>Fungi</taxon>
        <taxon>Dikarya</taxon>
        <taxon>Basidiomycota</taxon>
        <taxon>Ustilaginomycotina</taxon>
        <taxon>Exobasidiomycetes</taxon>
        <taxon>Tilletiales</taxon>
        <taxon>Tilletiaceae</taxon>
        <taxon>Tilletia</taxon>
    </lineage>
</organism>
<comment type="caution">
    <text evidence="1">The sequence shown here is derived from an EMBL/GenBank/DDBJ whole genome shotgun (WGS) entry which is preliminary data.</text>
</comment>
<gene>
    <name evidence="1" type="ORF">A4X13_0g5963</name>
</gene>
<dbReference type="PANTHER" id="PTHR47643:SF2">
    <property type="entry name" value="TPR DOMAIN PROTEIN (AFU_ORTHOLOGUE AFUA_5G12710)"/>
    <property type="match status" value="1"/>
</dbReference>
<dbReference type="InterPro" id="IPR046341">
    <property type="entry name" value="SET_dom_sf"/>
</dbReference>
<dbReference type="EMBL" id="LWDF02000514">
    <property type="protein sequence ID" value="KAE8245358.1"/>
    <property type="molecule type" value="Genomic_DNA"/>
</dbReference>
<evidence type="ECO:0000313" key="2">
    <source>
        <dbReference type="Proteomes" id="UP000077521"/>
    </source>
</evidence>
<dbReference type="SUPFAM" id="SSF82199">
    <property type="entry name" value="SET domain"/>
    <property type="match status" value="1"/>
</dbReference>
<reference evidence="1" key="2">
    <citation type="journal article" date="2019" name="IMA Fungus">
        <title>Genome sequencing and comparison of five Tilletia species to identify candidate genes for the detection of regulated species infecting wheat.</title>
        <authorList>
            <person name="Nguyen H.D.T."/>
            <person name="Sultana T."/>
            <person name="Kesanakurti P."/>
            <person name="Hambleton S."/>
        </authorList>
    </citation>
    <scope>NUCLEOTIDE SEQUENCE</scope>
    <source>
        <strain evidence="1">DAOMC 236416</strain>
    </source>
</reference>
<sequence length="979" mass="106898">MEDLIRSLRALGIRPPSGNILVDLLSADADPKEQKRLADLLALEKLKNVSSDDDEEEDIFITPDVVRGALLSLLDSFSRTLSRARDLHKREFVAFSSSSGGARAVKAVPRAALLNRQASDIRRAQEEYESILGAGGEFEPEPIPRLILEGGPYFTSTTPLDKLDRMGIADFQAPKHFAGRYLLCRVISPPLIYVGCTLIIEDPSGLASPLSIAHFTSTINLPPSSAQIAALLPLGTILAIREPYVSLNHQISSGGPVLGKTATGVRVSSLTDVVVLEGGRDDHILQGVQWKVDLLHTEGKTEEVEPPHRWLREGSCARSLGRPGSDVVSIRPESVLAQIETFLEERRPGAAYRELSAARRLSVLPQLNSAAGQGSQQVGLLQQVINLEARILHILRAYEGLRNLKTQTDRAGYELPEEQASILANASTFRTSPPSSSSSAATRAPTQALIQSLYTLDRTPTALTPISELYDHDYISPAMTIKEIPNAGRGFVTVRDVKPGEVLLCCNAVEPCFAEDERWAGVQVLRLGLSVGEGVGGLGEAEGVSVTTTQVLACTRLVHALVDRPELRHAVLGLTAGPQLPFSSFVKMEEYPVVTDAVLDPARSLDEYVRPDIDAKYIDGVLQYNAFGPGRDVDVDLSVPLVPSPSPDDGEATRKQKTPVIRRPPPASSDLSRASIPHPLPAILNHACTPNVSSIFLSSTILTHALIPLPAGTEIAHPAEGGGVGRKRVEVKEGKMGAVVERSRMVVKNRRAGLVLRGEEEDDVEGAFEGIVREVEGTYDVSRGGVWDVEDRGRVVLKPELFDPYVHLARHRRRKVGAWWESVQCEIKALRSVGAILDPSWMVDSEADLIGRATSTVNEEPILIQAPILRLVDAQRALVRIARTLRKRLPPSSSATQAPMYWLTAAYDLNLCMIGAGRDVFFDILKRTREGDEWEEVGGEDEVGMVGEEGLLEEWAGWLERDGEMWKEWAGWLERDGEM</sequence>
<name>A0A177TRL1_9BASI</name>
<dbReference type="Proteomes" id="UP000077521">
    <property type="component" value="Unassembled WGS sequence"/>
</dbReference>
<protein>
    <submittedName>
        <fullName evidence="1">Uncharacterized protein</fullName>
    </submittedName>
</protein>
<proteinExistence type="predicted"/>
<dbReference type="AlphaFoldDB" id="A0A177TRL1"/>
<evidence type="ECO:0000313" key="1">
    <source>
        <dbReference type="EMBL" id="KAE8245358.1"/>
    </source>
</evidence>
<accession>A0A177TRL1</accession>
<dbReference type="PANTHER" id="PTHR47643">
    <property type="entry name" value="TPR DOMAIN PROTEIN (AFU_ORTHOLOGUE AFUA_5G12710)"/>
    <property type="match status" value="1"/>
</dbReference>
<keyword evidence="2" id="KW-1185">Reference proteome</keyword>
<dbReference type="InterPro" id="IPR053209">
    <property type="entry name" value="Gramillin-biosynth_MTr"/>
</dbReference>
<reference evidence="1" key="1">
    <citation type="submission" date="2016-04" db="EMBL/GenBank/DDBJ databases">
        <authorList>
            <person name="Nguyen H.D."/>
            <person name="Samba Siva P."/>
            <person name="Cullis J."/>
            <person name="Levesque C.A."/>
            <person name="Hambleton S."/>
        </authorList>
    </citation>
    <scope>NUCLEOTIDE SEQUENCE</scope>
    <source>
        <strain evidence="1">DAOMC 236416</strain>
    </source>
</reference>